<evidence type="ECO:0000256" key="3">
    <source>
        <dbReference type="ARBA" id="ARBA00012718"/>
    </source>
</evidence>
<evidence type="ECO:0000256" key="6">
    <source>
        <dbReference type="ARBA" id="ARBA00029677"/>
    </source>
</evidence>
<dbReference type="EC" id="3.5.1.122" evidence="3 8"/>
<dbReference type="OrthoDB" id="191192at2759"/>
<dbReference type="GO" id="GO:0005829">
    <property type="term" value="C:cytosol"/>
    <property type="evidence" value="ECO:0007669"/>
    <property type="project" value="TreeGrafter"/>
</dbReference>
<evidence type="ECO:0000256" key="1">
    <source>
        <dbReference type="ARBA" id="ARBA00008985"/>
    </source>
</evidence>
<dbReference type="GO" id="GO:0005634">
    <property type="term" value="C:nucleus"/>
    <property type="evidence" value="ECO:0007669"/>
    <property type="project" value="TreeGrafter"/>
</dbReference>
<comment type="similarity">
    <text evidence="1 8">Belongs to the NTAQ1 family.</text>
</comment>
<dbReference type="Proteomes" id="UP000054270">
    <property type="component" value="Unassembled WGS sequence"/>
</dbReference>
<evidence type="ECO:0000256" key="8">
    <source>
        <dbReference type="RuleBase" id="RU367082"/>
    </source>
</evidence>
<evidence type="ECO:0000256" key="4">
    <source>
        <dbReference type="ARBA" id="ARBA00021247"/>
    </source>
</evidence>
<accession>A0A0D2NI60</accession>
<organism evidence="10 11">
    <name type="scientific">Hypholoma sublateritium (strain FD-334 SS-4)</name>
    <dbReference type="NCBI Taxonomy" id="945553"/>
    <lineage>
        <taxon>Eukaryota</taxon>
        <taxon>Fungi</taxon>
        <taxon>Dikarya</taxon>
        <taxon>Basidiomycota</taxon>
        <taxon>Agaricomycotina</taxon>
        <taxon>Agaricomycetes</taxon>
        <taxon>Agaricomycetidae</taxon>
        <taxon>Agaricales</taxon>
        <taxon>Agaricineae</taxon>
        <taxon>Strophariaceae</taxon>
        <taxon>Hypholoma</taxon>
    </lineage>
</organism>
<gene>
    <name evidence="10" type="ORF">HYPSUDRAFT_79148</name>
</gene>
<dbReference type="OMA" id="GWGTVYS"/>
<dbReference type="PANTHER" id="PTHR13035">
    <property type="entry name" value="PROTEIN N-TERMINAL GLUTAMINE AMIDOHYDROLASE"/>
    <property type="match status" value="1"/>
</dbReference>
<dbReference type="AlphaFoldDB" id="A0A0D2NI60"/>
<dbReference type="InterPro" id="IPR023128">
    <property type="entry name" value="Prot_N_Gln_amidohydro_ab_roll"/>
</dbReference>
<evidence type="ECO:0000256" key="7">
    <source>
        <dbReference type="ARBA" id="ARBA00048768"/>
    </source>
</evidence>
<reference evidence="11" key="1">
    <citation type="submission" date="2014-04" db="EMBL/GenBank/DDBJ databases">
        <title>Evolutionary Origins and Diversification of the Mycorrhizal Mutualists.</title>
        <authorList>
            <consortium name="DOE Joint Genome Institute"/>
            <consortium name="Mycorrhizal Genomics Consortium"/>
            <person name="Kohler A."/>
            <person name="Kuo A."/>
            <person name="Nagy L.G."/>
            <person name="Floudas D."/>
            <person name="Copeland A."/>
            <person name="Barry K.W."/>
            <person name="Cichocki N."/>
            <person name="Veneault-Fourrey C."/>
            <person name="LaButti K."/>
            <person name="Lindquist E.A."/>
            <person name="Lipzen A."/>
            <person name="Lundell T."/>
            <person name="Morin E."/>
            <person name="Murat C."/>
            <person name="Riley R."/>
            <person name="Ohm R."/>
            <person name="Sun H."/>
            <person name="Tunlid A."/>
            <person name="Henrissat B."/>
            <person name="Grigoriev I.V."/>
            <person name="Hibbett D.S."/>
            <person name="Martin F."/>
        </authorList>
    </citation>
    <scope>NUCLEOTIDE SEQUENCE [LARGE SCALE GENOMIC DNA]</scope>
    <source>
        <strain evidence="11">FD-334 SS-4</strain>
    </source>
</reference>
<evidence type="ECO:0000256" key="2">
    <source>
        <dbReference type="ARBA" id="ARBA00011245"/>
    </source>
</evidence>
<dbReference type="GO" id="GO:0008418">
    <property type="term" value="F:protein-N-terminal asparagine amidohydrolase activity"/>
    <property type="evidence" value="ECO:0007669"/>
    <property type="project" value="UniProtKB-UniRule"/>
</dbReference>
<dbReference type="GO" id="GO:0070773">
    <property type="term" value="F:protein-N-terminal glutamine amidohydrolase activity"/>
    <property type="evidence" value="ECO:0007669"/>
    <property type="project" value="UniProtKB-UniRule"/>
</dbReference>
<dbReference type="InterPro" id="IPR039733">
    <property type="entry name" value="NTAQ1"/>
</dbReference>
<comment type="function">
    <text evidence="8">Mediates the side-chain deamidation of N-terminal glutamine residues to glutamate, an important step in N-end rule pathway of protein degradation. Conversion of the resulting N-terminal glutamine to glutamate renders the protein susceptible to arginylation, polyubiquitination and degradation as specified by the N-end rule. Does not act on substrates with internal or C-terminal glutamine and does not act on non-glutamine residues in any position.</text>
</comment>
<keyword evidence="5 8" id="KW-0378">Hydrolase</keyword>
<name>A0A0D2NI60_HYPSF</name>
<proteinExistence type="inferred from homology"/>
<evidence type="ECO:0000313" key="11">
    <source>
        <dbReference type="Proteomes" id="UP000054270"/>
    </source>
</evidence>
<protein>
    <recommendedName>
        <fullName evidence="4 8">Protein N-terminal glutamine amidohydrolase</fullName>
        <ecNumber evidence="3 8">3.5.1.122</ecNumber>
    </recommendedName>
    <alternativeName>
        <fullName evidence="6 8">Protein NH2-terminal glutamine deamidase</fullName>
    </alternativeName>
</protein>
<dbReference type="InterPro" id="IPR037132">
    <property type="entry name" value="N_Gln_amidohydro_ab_roll_sf"/>
</dbReference>
<evidence type="ECO:0000259" key="9">
    <source>
        <dbReference type="Pfam" id="PF09764"/>
    </source>
</evidence>
<feature type="domain" description="Protein N-terminal glutamine amidohydrolase alpha beta roll" evidence="9">
    <location>
        <begin position="13"/>
        <end position="238"/>
    </location>
</feature>
<evidence type="ECO:0000256" key="5">
    <source>
        <dbReference type="ARBA" id="ARBA00022801"/>
    </source>
</evidence>
<evidence type="ECO:0000313" key="10">
    <source>
        <dbReference type="EMBL" id="KJA18614.1"/>
    </source>
</evidence>
<keyword evidence="11" id="KW-1185">Reference proteome</keyword>
<dbReference type="EMBL" id="KN817587">
    <property type="protein sequence ID" value="KJA18614.1"/>
    <property type="molecule type" value="Genomic_DNA"/>
</dbReference>
<comment type="catalytic activity">
    <reaction evidence="7 8">
        <text>N-terminal L-glutaminyl-[protein] + H2O = N-terminal L-glutamyl-[protein] + NH4(+)</text>
        <dbReference type="Rhea" id="RHEA:50680"/>
        <dbReference type="Rhea" id="RHEA-COMP:12668"/>
        <dbReference type="Rhea" id="RHEA-COMP:12777"/>
        <dbReference type="ChEBI" id="CHEBI:15377"/>
        <dbReference type="ChEBI" id="CHEBI:28938"/>
        <dbReference type="ChEBI" id="CHEBI:64721"/>
        <dbReference type="ChEBI" id="CHEBI:64722"/>
        <dbReference type="EC" id="3.5.1.122"/>
    </reaction>
</comment>
<comment type="subunit">
    <text evidence="2 8">Monomer.</text>
</comment>
<sequence length="242" mass="27048">MPPPPPLPPDSIYTSCYCEENVYLLCRTFLETPSVVELWEIFAVFISNANKTVALWSQKAARSPGTPVVWDYHVILIIRPRRKEQTMEAEGSKMHSWVYDFDTTLGLPRSWEEYFSLTFPEDPLPAYEGCAVCFHGRPKMLMKSGSQFRVVGGEFFVQNFASDRSHMLKTTEFTGTKGPEPGIYLSPPPSYAPICGPSAVQKGIANNLMQRYVTMSTAVNSDFAVYGVVLDNESANAFFAGL</sequence>
<dbReference type="Pfam" id="PF09764">
    <property type="entry name" value="Nt_Gln_amidase"/>
    <property type="match status" value="1"/>
</dbReference>
<dbReference type="Gene3D" id="3.10.620.10">
    <property type="entry name" value="Protein N-terminal glutamine amidohydrolase, alpha beta roll"/>
    <property type="match status" value="1"/>
</dbReference>
<dbReference type="PANTHER" id="PTHR13035:SF0">
    <property type="entry name" value="PROTEIN N-TERMINAL GLUTAMINE AMIDOHYDROLASE"/>
    <property type="match status" value="1"/>
</dbReference>